<dbReference type="GO" id="GO:0006355">
    <property type="term" value="P:regulation of DNA-templated transcription"/>
    <property type="evidence" value="ECO:0007669"/>
    <property type="project" value="TreeGrafter"/>
</dbReference>
<dbReference type="Proteomes" id="UP000054740">
    <property type="component" value="Unassembled WGS sequence"/>
</dbReference>
<protein>
    <submittedName>
        <fullName evidence="2">ThiJ/PfpI family protein</fullName>
    </submittedName>
</protein>
<gene>
    <name evidence="2" type="ORF">AWB70_01927</name>
</gene>
<reference evidence="3" key="1">
    <citation type="submission" date="2016-01" db="EMBL/GenBank/DDBJ databases">
        <authorList>
            <person name="Peeters C."/>
        </authorList>
    </citation>
    <scope>NUCLEOTIDE SEQUENCE [LARGE SCALE GENOMIC DNA]</scope>
</reference>
<dbReference type="InterPro" id="IPR052158">
    <property type="entry name" value="INH-QAR"/>
</dbReference>
<feature type="domain" description="DJ-1/PfpI" evidence="1">
    <location>
        <begin position="19"/>
        <end position="174"/>
    </location>
</feature>
<dbReference type="InterPro" id="IPR029062">
    <property type="entry name" value="Class_I_gatase-like"/>
</dbReference>
<dbReference type="AlphaFoldDB" id="A0A158GFZ9"/>
<name>A0A158GFZ9_CABCO</name>
<sequence>MAVAWVHAQFMRLKEHIVHIAILTFEGFNELDSLIALGILNRVKKPDWKVSIACPSEEVRSMNGVVLKAQATLEDASRADAVIVGSGMLTREVVADAALMARIRLDPARQLLAAQCSGTLVLAKLGLLADVPACTDLTTKPWVEEAGVRTLDQPFVAHGNVATAGGCLASQYLATWVIARLEGVNAARAAMHYVAPVGEKETYVDRAMRNIAPYLDVSVPA</sequence>
<dbReference type="PANTHER" id="PTHR43130">
    <property type="entry name" value="ARAC-FAMILY TRANSCRIPTIONAL REGULATOR"/>
    <property type="match status" value="1"/>
</dbReference>
<dbReference type="EMBL" id="FCNY02000004">
    <property type="protein sequence ID" value="SAL30827.1"/>
    <property type="molecule type" value="Genomic_DNA"/>
</dbReference>
<proteinExistence type="predicted"/>
<dbReference type="Pfam" id="PF01965">
    <property type="entry name" value="DJ-1_PfpI"/>
    <property type="match status" value="1"/>
</dbReference>
<evidence type="ECO:0000259" key="1">
    <source>
        <dbReference type="Pfam" id="PF01965"/>
    </source>
</evidence>
<dbReference type="PANTHER" id="PTHR43130:SF2">
    <property type="entry name" value="DJ-1_PFPI DOMAIN-CONTAINING PROTEIN"/>
    <property type="match status" value="1"/>
</dbReference>
<dbReference type="SUPFAM" id="SSF52317">
    <property type="entry name" value="Class I glutamine amidotransferase-like"/>
    <property type="match status" value="1"/>
</dbReference>
<dbReference type="InterPro" id="IPR002818">
    <property type="entry name" value="DJ-1/PfpI"/>
</dbReference>
<accession>A0A158GFZ9</accession>
<keyword evidence="3" id="KW-1185">Reference proteome</keyword>
<organism evidence="2 3">
    <name type="scientific">Caballeronia cordobensis</name>
    <name type="common">Burkholderia cordobensis</name>
    <dbReference type="NCBI Taxonomy" id="1353886"/>
    <lineage>
        <taxon>Bacteria</taxon>
        <taxon>Pseudomonadati</taxon>
        <taxon>Pseudomonadota</taxon>
        <taxon>Betaproteobacteria</taxon>
        <taxon>Burkholderiales</taxon>
        <taxon>Burkholderiaceae</taxon>
        <taxon>Caballeronia</taxon>
    </lineage>
</organism>
<dbReference type="Gene3D" id="3.40.50.880">
    <property type="match status" value="1"/>
</dbReference>
<evidence type="ECO:0000313" key="2">
    <source>
        <dbReference type="EMBL" id="SAL30827.1"/>
    </source>
</evidence>
<evidence type="ECO:0000313" key="3">
    <source>
        <dbReference type="Proteomes" id="UP000054740"/>
    </source>
</evidence>